<name>A0A3M7CXA7_HORWE</name>
<proteinExistence type="predicted"/>
<reference evidence="2 3" key="1">
    <citation type="journal article" date="2018" name="BMC Genomics">
        <title>Genomic evidence for intraspecific hybridization in a clonal and extremely halotolerant yeast.</title>
        <authorList>
            <person name="Gostincar C."/>
            <person name="Stajich J.E."/>
            <person name="Zupancic J."/>
            <person name="Zalar P."/>
            <person name="Gunde-Cimerman N."/>
        </authorList>
    </citation>
    <scope>NUCLEOTIDE SEQUENCE [LARGE SCALE GENOMIC DNA]</scope>
    <source>
        <strain evidence="2 3">EXF-2682</strain>
    </source>
</reference>
<evidence type="ECO:0000313" key="3">
    <source>
        <dbReference type="Proteomes" id="UP000269276"/>
    </source>
</evidence>
<feature type="signal peptide" evidence="1">
    <location>
        <begin position="1"/>
        <end position="26"/>
    </location>
</feature>
<sequence length="199" mass="22230">MAFQEGNMLWFTSFVTLLASVGLVLAMPGGNMHTTTSCATQSTCSAVYSTYSKEKDVPVTKVITTTVYKPETKTTTVHKPYPTTVYTTITATTNKVVTQTKTEHVKSKTYTQICYTKPKWIWTTTERVWTKTIPVADVQTSSVVQTKTSDVPSTYTTSKPYPETSTKTEYSKTTKVWTKSVGSKCHPTKTDCKTMTSYW</sequence>
<dbReference type="EMBL" id="QWIP01000693">
    <property type="protein sequence ID" value="RMY56641.1"/>
    <property type="molecule type" value="Genomic_DNA"/>
</dbReference>
<organism evidence="2 3">
    <name type="scientific">Hortaea werneckii</name>
    <name type="common">Black yeast</name>
    <name type="synonym">Cladosporium werneckii</name>
    <dbReference type="NCBI Taxonomy" id="91943"/>
    <lineage>
        <taxon>Eukaryota</taxon>
        <taxon>Fungi</taxon>
        <taxon>Dikarya</taxon>
        <taxon>Ascomycota</taxon>
        <taxon>Pezizomycotina</taxon>
        <taxon>Dothideomycetes</taxon>
        <taxon>Dothideomycetidae</taxon>
        <taxon>Mycosphaerellales</taxon>
        <taxon>Teratosphaeriaceae</taxon>
        <taxon>Hortaea</taxon>
    </lineage>
</organism>
<gene>
    <name evidence="2" type="ORF">D0863_12904</name>
</gene>
<accession>A0A3M7CXA7</accession>
<protein>
    <recommendedName>
        <fullName evidence="4">Ig-like domain-containing protein</fullName>
    </recommendedName>
</protein>
<comment type="caution">
    <text evidence="2">The sequence shown here is derived from an EMBL/GenBank/DDBJ whole genome shotgun (WGS) entry which is preliminary data.</text>
</comment>
<dbReference type="AlphaFoldDB" id="A0A3M7CXA7"/>
<feature type="chain" id="PRO_5017921109" description="Ig-like domain-containing protein" evidence="1">
    <location>
        <begin position="27"/>
        <end position="199"/>
    </location>
</feature>
<dbReference type="OrthoDB" id="3915062at2759"/>
<evidence type="ECO:0008006" key="4">
    <source>
        <dbReference type="Google" id="ProtNLM"/>
    </source>
</evidence>
<keyword evidence="1" id="KW-0732">Signal</keyword>
<evidence type="ECO:0000313" key="2">
    <source>
        <dbReference type="EMBL" id="RMY56641.1"/>
    </source>
</evidence>
<dbReference type="Proteomes" id="UP000269276">
    <property type="component" value="Unassembled WGS sequence"/>
</dbReference>
<evidence type="ECO:0000256" key="1">
    <source>
        <dbReference type="SAM" id="SignalP"/>
    </source>
</evidence>
<dbReference type="VEuPathDB" id="FungiDB:BTJ68_10018"/>